<dbReference type="InterPro" id="IPR036770">
    <property type="entry name" value="Ankyrin_rpt-contain_sf"/>
</dbReference>
<accession>A0A182WB42</accession>
<dbReference type="PANTHER" id="PTHR24198">
    <property type="entry name" value="ANKYRIN REPEAT AND PROTEIN KINASE DOMAIN-CONTAINING PROTEIN"/>
    <property type="match status" value="1"/>
</dbReference>
<organism evidence="5 6">
    <name type="scientific">Anopheles minimus</name>
    <dbReference type="NCBI Taxonomy" id="112268"/>
    <lineage>
        <taxon>Eukaryota</taxon>
        <taxon>Metazoa</taxon>
        <taxon>Ecdysozoa</taxon>
        <taxon>Arthropoda</taxon>
        <taxon>Hexapoda</taxon>
        <taxon>Insecta</taxon>
        <taxon>Pterygota</taxon>
        <taxon>Neoptera</taxon>
        <taxon>Endopterygota</taxon>
        <taxon>Diptera</taxon>
        <taxon>Nematocera</taxon>
        <taxon>Culicoidea</taxon>
        <taxon>Culicidae</taxon>
        <taxon>Anophelinae</taxon>
        <taxon>Anopheles</taxon>
    </lineage>
</organism>
<dbReference type="Gene3D" id="1.25.40.20">
    <property type="entry name" value="Ankyrin repeat-containing domain"/>
    <property type="match status" value="3"/>
</dbReference>
<name>A0A182WB42_9DIPT</name>
<evidence type="ECO:0000256" key="2">
    <source>
        <dbReference type="ARBA" id="ARBA00023043"/>
    </source>
</evidence>
<dbReference type="InterPro" id="IPR002110">
    <property type="entry name" value="Ankyrin_rpt"/>
</dbReference>
<dbReference type="PROSITE" id="PS50088">
    <property type="entry name" value="ANK_REPEAT"/>
    <property type="match status" value="1"/>
</dbReference>
<evidence type="ECO:0000256" key="1">
    <source>
        <dbReference type="ARBA" id="ARBA00022737"/>
    </source>
</evidence>
<keyword evidence="6" id="KW-1185">Reference proteome</keyword>
<feature type="region of interest" description="Disordered" evidence="4">
    <location>
        <begin position="343"/>
        <end position="364"/>
    </location>
</feature>
<dbReference type="STRING" id="112268.A0A182WB42"/>
<dbReference type="Proteomes" id="UP000075920">
    <property type="component" value="Unassembled WGS sequence"/>
</dbReference>
<reference evidence="5" key="2">
    <citation type="submission" date="2020-05" db="UniProtKB">
        <authorList>
            <consortium name="EnsemblMetazoa"/>
        </authorList>
    </citation>
    <scope>IDENTIFICATION</scope>
    <source>
        <strain evidence="5">MINIMUS1</strain>
    </source>
</reference>
<feature type="repeat" description="ANK" evidence="3">
    <location>
        <begin position="1682"/>
        <end position="1714"/>
    </location>
</feature>
<proteinExistence type="predicted"/>
<dbReference type="Pfam" id="PF12796">
    <property type="entry name" value="Ank_2"/>
    <property type="match status" value="1"/>
</dbReference>
<protein>
    <submittedName>
        <fullName evidence="5">ANK_REP_REGION domain-containing protein</fullName>
    </submittedName>
</protein>
<reference evidence="6" key="1">
    <citation type="submission" date="2013-03" db="EMBL/GenBank/DDBJ databases">
        <title>The Genome Sequence of Anopheles minimus MINIMUS1.</title>
        <authorList>
            <consortium name="The Broad Institute Genomics Platform"/>
            <person name="Neafsey D.E."/>
            <person name="Walton C."/>
            <person name="Walker B."/>
            <person name="Young S.K."/>
            <person name="Zeng Q."/>
            <person name="Gargeya S."/>
            <person name="Fitzgerald M."/>
            <person name="Haas B."/>
            <person name="Abouelleil A."/>
            <person name="Allen A.W."/>
            <person name="Alvarado L."/>
            <person name="Arachchi H.M."/>
            <person name="Berlin A.M."/>
            <person name="Chapman S.B."/>
            <person name="Gainer-Dewar J."/>
            <person name="Goldberg J."/>
            <person name="Griggs A."/>
            <person name="Gujja S."/>
            <person name="Hansen M."/>
            <person name="Howarth C."/>
            <person name="Imamovic A."/>
            <person name="Ireland A."/>
            <person name="Larimer J."/>
            <person name="McCowan C."/>
            <person name="Murphy C."/>
            <person name="Pearson M."/>
            <person name="Poon T.W."/>
            <person name="Priest M."/>
            <person name="Roberts A."/>
            <person name="Saif S."/>
            <person name="Shea T."/>
            <person name="Sisk P."/>
            <person name="Sykes S."/>
            <person name="Wortman J."/>
            <person name="Nusbaum C."/>
            <person name="Birren B."/>
        </authorList>
    </citation>
    <scope>NUCLEOTIDE SEQUENCE [LARGE SCALE GENOMIC DNA]</scope>
    <source>
        <strain evidence="6">MINIMUS1</strain>
    </source>
</reference>
<sequence>MSDSEENHGDSLCIVQMFEAIRDKDEQTLARVLQQSTIETILMFNSMYGFTPLAYCLQKGDVSHLGLVRCLLTSGLCDSEVLDRNGQTVLANLAQAHNDNSNYLERIIEIVIDGVDDATACYRMLKHNSLALFKTFLAVKQYDESRLFESLANAITKLNIKQFDLSINLRVFVQWKLADYAYRHLSGDYWKASRESNSNEWKDHVDVISTCWDHIAEKYDTATYENVDDRLLHRLHTIHNHLYFLQHKQFFRYLPLQEAVFCLAVFINIFKQPHKFYVYRFMVHKCLVVEFVRMIAFQLTLAKKCLESVEVELKSIMTEAESCMIPMKIDLIEEMKQRIEASAAGHRQPAGRMQSLNSSNSSEDTSIRSLMQRMKKVDKNWTGVKIKEIREKHREYLIELLETRLEHVVHPQNVADRILARTKRNPSTGHSEIAADIVASALFDLEHLMRGKDRRTRRKLIKCYNQMKQYHSLSKIVTTFALVAYGNRANVETFRDCLKRVVTVLGETMKSTKSTPNMSNDRLKEAMEQMLTWRFAETNILHRNNYAREFSLARLLVDGEMEQRVYSVLPKHTAAINMVINLLFVILLADIRRSFYGVLVRCGTLSQLRALLIMAGENDAVFRMQQAAFQEVQKYFTNVKALFAELRKKPVAKTVQFLNVEKQFIFQCTIVEELEAMLAVEAEYNYESIRKTCFSCNCSATIRRILHWKLDSYHPNRLLQTICEKWDPNVENLSHIELMDLRLTWIDPTTVSSNLSILLNGTDSAAESHQLSRTRELIQTVQVVVEDEDAILQLNNMLRPYYENIFFLDNKWKVLESFCRQRQLPLDSTLVRKLRQYDQEHLQTLFDGRRGKLRSILEQNNIRMVDELYVGVFILEEDIRASLEHLQLELCEMLTAVGYFGDSFHYMKHRIPMIQGRNYRNLLAHDALSYNLLTDSGDSKLIINAYIFANTNIRLFHSRRNEPVDLRFSSLEDTVGWLEEQQQLLAAIKSNDLYQVHEKMRAGGEIKSYFLLLSNVDQYLASYLPIPFHVQGLCDLDPSIVALLGLHFPNLPELYNDPKIQLESAVVRRDYEVAFKFVTESELRKEFYAWPNLVSRLSSKLIATKTTLEKENMLKYFLDYGNEKCIEEMFRLYGDCIIIESVPDIVCKALFRGLRTTVEHFVRIACRLPLKSLELAIVMHWNDMLCNIAAKTDLDERAYITLSQTSIKANNDAALVYFLNDQQFTSDVLKDCYLTASSIGRYSVLKYLLTTFPPTDHSVLSAAIHKATLYGYWQCVQLLLDADAPVDVLFPGYEGTESNVLLHLIMFEQFKLILKINYVNRAIYGTLADHPFAVALRYNSASSRILRALRSLGFSWLDCSTTLHEAILQGYDQPAWNIMWREIDDHLAQRFVHCTDQCTLHLNVLQRWKMIAFVEECNMDRTALGCATETHDTRILQTLLDRMCSMRRFDDIGVLEDIVFLVDSSIIRHCKAEITVNGNVTSCCGDMINRINALHYTTNDLQECTINVGEVSIRFAVPAHVQVSEDAADLRFIDSSSLIERLHGLHNLSNSLFTTQTLVHATFSQDDRTTYFLRIENISCLYDILPPGSRIDVTNILNAPAAEGETVLMMAIKNVCNLDIVQPLVELGANPLLADNHGKTPIGLAMEYKTPEVSLYLMDECLRRDLRNADGISVLDVTDGTGGNKLIHIAVMNGHEEMLGRLLELKVDTTSQNVYGYTPAHIVANIPFTNTISMMKQLLDYDRTVLNMLDSNGGTLLRSSAQANSITILDLLMEYDPNLTLQSNRDALYEAIMQYHVQWAKRFLHHAMKKGVMNVTSMENEGDDAVIMSLTCVDFELSRALLEYELGHRMEDVTARDRPRIEAILQASTSKIPKVPVGLLLELRGLNESHNFLTFLQNLLKERMPENL</sequence>
<evidence type="ECO:0000256" key="4">
    <source>
        <dbReference type="SAM" id="MobiDB-lite"/>
    </source>
</evidence>
<dbReference type="EnsemblMetazoa" id="AMIN007570-RA">
    <property type="protein sequence ID" value="AMIN007570-PA"/>
    <property type="gene ID" value="AMIN007570"/>
</dbReference>
<feature type="compositionally biased region" description="Low complexity" evidence="4">
    <location>
        <begin position="355"/>
        <end position="364"/>
    </location>
</feature>
<evidence type="ECO:0000313" key="6">
    <source>
        <dbReference type="Proteomes" id="UP000075920"/>
    </source>
</evidence>
<keyword evidence="1" id="KW-0677">Repeat</keyword>
<evidence type="ECO:0000313" key="5">
    <source>
        <dbReference type="EnsemblMetazoa" id="AMIN007570-PA"/>
    </source>
</evidence>
<dbReference type="SMART" id="SM00248">
    <property type="entry name" value="ANK"/>
    <property type="match status" value="9"/>
</dbReference>
<keyword evidence="2 3" id="KW-0040">ANK repeat</keyword>
<dbReference type="SUPFAM" id="SSF48403">
    <property type="entry name" value="Ankyrin repeat"/>
    <property type="match status" value="2"/>
</dbReference>
<dbReference type="VEuPathDB" id="VectorBase:AMIN007570"/>
<evidence type="ECO:0000256" key="3">
    <source>
        <dbReference type="PROSITE-ProRule" id="PRU00023"/>
    </source>
</evidence>
<dbReference type="PANTHER" id="PTHR24198:SF165">
    <property type="entry name" value="ANKYRIN REPEAT-CONTAINING PROTEIN-RELATED"/>
    <property type="match status" value="1"/>
</dbReference>